<evidence type="ECO:0000259" key="1">
    <source>
        <dbReference type="Pfam" id="PF20280"/>
    </source>
</evidence>
<dbReference type="AlphaFoldDB" id="A0A4V2KDE2"/>
<dbReference type="InterPro" id="IPR046916">
    <property type="entry name" value="ABC-3C_CTD4"/>
</dbReference>
<accession>A0A4V2KDE2</accession>
<sequence>MPDFTEKIRAHVVTVNTGSGVLIQPADADFTYILTAKHVIETAKNSGVYFSAEEIVVTKYNGEVIALQDRRICAVTDLAVIISNDRLDAEVQPAISKPQREDRVLYYGYPQTRRGTNQEDRLREYGGEVTENPENSFTLMLDGQPEWAEVAGSSGGGVFKIIGEDIFLYGVESRVEGAVGREFHGKVVCSSMSAVESLIEKEGIPKIYPVAMSSFIGLVERSFEYYNRTELPDNLNYLKGKLHDLANNLGLAGSVSPLDLYHKFRSGLLIRNSLAQDLYSTDLWISYLEYLIISCLIDDVQNIDVAYVNDNNSRRRFLYSADKGVWARRLMDIFRSDFRGLKRKGKVVISTGDISANMQVMKPTLDGIVPNIGRSDASELMVDAGITNPAKEFDVYHLTGLHRECILRNEHDLAKYYAGNDAPGYGPDDLMTLVRSLYSEHI</sequence>
<comment type="caution">
    <text evidence="2">The sequence shown here is derived from an EMBL/GenBank/DDBJ whole genome shotgun (WGS) entry which is preliminary data.</text>
</comment>
<dbReference type="SUPFAM" id="SSF50494">
    <property type="entry name" value="Trypsin-like serine proteases"/>
    <property type="match status" value="1"/>
</dbReference>
<proteinExistence type="predicted"/>
<dbReference type="Pfam" id="PF13365">
    <property type="entry name" value="Trypsin_2"/>
    <property type="match status" value="1"/>
</dbReference>
<dbReference type="Gene3D" id="2.40.10.120">
    <property type="match status" value="1"/>
</dbReference>
<dbReference type="Proteomes" id="UP000292639">
    <property type="component" value="Unassembled WGS sequence"/>
</dbReference>
<evidence type="ECO:0000313" key="3">
    <source>
        <dbReference type="Proteomes" id="UP000292639"/>
    </source>
</evidence>
<evidence type="ECO:0000313" key="2">
    <source>
        <dbReference type="EMBL" id="TBU98895.1"/>
    </source>
</evidence>
<keyword evidence="3" id="KW-1185">Reference proteome</keyword>
<name>A0A4V2KDE2_9GAMM</name>
<dbReference type="InterPro" id="IPR009003">
    <property type="entry name" value="Peptidase_S1_PA"/>
</dbReference>
<dbReference type="RefSeq" id="WP_131183915.1">
    <property type="nucleotide sequence ID" value="NZ_QJUO01000007.1"/>
</dbReference>
<feature type="domain" description="ABC-three component systems C-terminal" evidence="1">
    <location>
        <begin position="189"/>
        <end position="406"/>
    </location>
</feature>
<reference evidence="2 3" key="1">
    <citation type="submission" date="2018-06" db="EMBL/GenBank/DDBJ databases">
        <title>Three novel Pseudomonas species isolated from symptomatic oak.</title>
        <authorList>
            <person name="Bueno-Gonzalez V."/>
            <person name="Brady C."/>
        </authorList>
    </citation>
    <scope>NUCLEOTIDE SEQUENCE [LARGE SCALE GENOMIC DNA]</scope>
    <source>
        <strain evidence="2 3">P17C</strain>
    </source>
</reference>
<dbReference type="EMBL" id="QJUP01000003">
    <property type="protein sequence ID" value="TBU98895.1"/>
    <property type="molecule type" value="Genomic_DNA"/>
</dbReference>
<organism evidence="2 3">
    <name type="scientific">Stutzerimonas kirkiae</name>
    <dbReference type="NCBI Taxonomy" id="2211392"/>
    <lineage>
        <taxon>Bacteria</taxon>
        <taxon>Pseudomonadati</taxon>
        <taxon>Pseudomonadota</taxon>
        <taxon>Gammaproteobacteria</taxon>
        <taxon>Pseudomonadales</taxon>
        <taxon>Pseudomonadaceae</taxon>
        <taxon>Stutzerimonas</taxon>
    </lineage>
</organism>
<gene>
    <name evidence="2" type="ORF">DNJ96_04085</name>
</gene>
<protein>
    <recommendedName>
        <fullName evidence="1">ABC-three component systems C-terminal domain-containing protein</fullName>
    </recommendedName>
</protein>
<dbReference type="Pfam" id="PF20280">
    <property type="entry name" value="CTD4"/>
    <property type="match status" value="1"/>
</dbReference>